<evidence type="ECO:0000256" key="2">
    <source>
        <dbReference type="ARBA" id="ARBA00008789"/>
    </source>
</evidence>
<feature type="compositionally biased region" description="Low complexity" evidence="8">
    <location>
        <begin position="12"/>
        <end position="25"/>
    </location>
</feature>
<dbReference type="Pfam" id="PF09815">
    <property type="entry name" value="XK-related"/>
    <property type="match status" value="1"/>
</dbReference>
<feature type="transmembrane region" description="Helical" evidence="7">
    <location>
        <begin position="338"/>
        <end position="362"/>
    </location>
</feature>
<keyword evidence="3" id="KW-1003">Cell membrane</keyword>
<evidence type="ECO:0000256" key="6">
    <source>
        <dbReference type="ARBA" id="ARBA00023136"/>
    </source>
</evidence>
<dbReference type="EMBL" id="JARKIK010000055">
    <property type="protein sequence ID" value="KAK8733121.1"/>
    <property type="molecule type" value="Genomic_DNA"/>
</dbReference>
<proteinExistence type="inferred from homology"/>
<feature type="transmembrane region" description="Helical" evidence="7">
    <location>
        <begin position="266"/>
        <end position="285"/>
    </location>
</feature>
<evidence type="ECO:0000313" key="10">
    <source>
        <dbReference type="Proteomes" id="UP001445076"/>
    </source>
</evidence>
<feature type="transmembrane region" description="Helical" evidence="7">
    <location>
        <begin position="305"/>
        <end position="326"/>
    </location>
</feature>
<gene>
    <name evidence="9" type="ORF">OTU49_006770</name>
</gene>
<dbReference type="PANTHER" id="PTHR16024:SF10">
    <property type="entry name" value="XK-RELATED PROTEIN"/>
    <property type="match status" value="1"/>
</dbReference>
<feature type="compositionally biased region" description="Low complexity" evidence="8">
    <location>
        <begin position="216"/>
        <end position="229"/>
    </location>
</feature>
<feature type="transmembrane region" description="Helical" evidence="7">
    <location>
        <begin position="108"/>
        <end position="131"/>
    </location>
</feature>
<sequence length="378" mass="41782">DDNLDCRKPDSDATPSTSETSSSSDILGPGAAQLAEQLCDATSEAGRLLTQEVQEGINYLTQPEDTLEFGWLDALTGIISIITFYFDLVSDVLVAYYMRDDPASKNWFLAALLLLLLPMVVANGFSLYWYWFDERSCEPQYSPRHPRVPNYVWTFRVAAHLLLQAPVLRQVDIIYYGTKSTAETALQEALVDEVMEAALVSTPQDHSDTHKDSPSRRSSTRLSRSSAATSKRPVSACSVRTGGVCARGGYLALWIHAERDASNVELLLALVQDAPLLILHLYIMAHTLPSQALQGHISDTLVMQMLSVTMSLLTLAWSVASFVRASRMTEPSLGNLSILDLLLITLSHFCSIAAQVMSFSLFASKLEVVFFIIVTLHW</sequence>
<evidence type="ECO:0000313" key="9">
    <source>
        <dbReference type="EMBL" id="KAK8733121.1"/>
    </source>
</evidence>
<comment type="similarity">
    <text evidence="2 7">Belongs to the XK family.</text>
</comment>
<evidence type="ECO:0000256" key="1">
    <source>
        <dbReference type="ARBA" id="ARBA00004651"/>
    </source>
</evidence>
<feature type="compositionally biased region" description="Basic and acidic residues" evidence="8">
    <location>
        <begin position="1"/>
        <end position="11"/>
    </location>
</feature>
<name>A0AAW0WLW4_CHEQU</name>
<accession>A0AAW0WLW4</accession>
<evidence type="ECO:0000256" key="7">
    <source>
        <dbReference type="RuleBase" id="RU910716"/>
    </source>
</evidence>
<feature type="region of interest" description="Disordered" evidence="8">
    <location>
        <begin position="1"/>
        <end position="26"/>
    </location>
</feature>
<dbReference type="GO" id="GO:0070782">
    <property type="term" value="P:phosphatidylserine exposure on apoptotic cell surface"/>
    <property type="evidence" value="ECO:0007669"/>
    <property type="project" value="TreeGrafter"/>
</dbReference>
<dbReference type="GO" id="GO:1902742">
    <property type="term" value="P:apoptotic process involved in development"/>
    <property type="evidence" value="ECO:0007669"/>
    <property type="project" value="TreeGrafter"/>
</dbReference>
<reference evidence="9 10" key="1">
    <citation type="journal article" date="2024" name="BMC Genomics">
        <title>Genome assembly of redclaw crayfish (Cherax quadricarinatus) provides insights into its immune adaptation and hypoxia tolerance.</title>
        <authorList>
            <person name="Liu Z."/>
            <person name="Zheng J."/>
            <person name="Li H."/>
            <person name="Fang K."/>
            <person name="Wang S."/>
            <person name="He J."/>
            <person name="Zhou D."/>
            <person name="Weng S."/>
            <person name="Chi M."/>
            <person name="Gu Z."/>
            <person name="He J."/>
            <person name="Li F."/>
            <person name="Wang M."/>
        </authorList>
    </citation>
    <scope>NUCLEOTIDE SEQUENCE [LARGE SCALE GENOMIC DNA]</scope>
    <source>
        <strain evidence="9">ZL_2023a</strain>
    </source>
</reference>
<protein>
    <recommendedName>
        <fullName evidence="7">XK-related protein</fullName>
    </recommendedName>
</protein>
<dbReference type="InterPro" id="IPR018629">
    <property type="entry name" value="XK-rel"/>
</dbReference>
<evidence type="ECO:0000256" key="4">
    <source>
        <dbReference type="ARBA" id="ARBA00022692"/>
    </source>
</evidence>
<feature type="non-terminal residue" evidence="9">
    <location>
        <position position="378"/>
    </location>
</feature>
<feature type="transmembrane region" description="Helical" evidence="7">
    <location>
        <begin position="74"/>
        <end position="96"/>
    </location>
</feature>
<comment type="caution">
    <text evidence="9">The sequence shown here is derived from an EMBL/GenBank/DDBJ whole genome shotgun (WGS) entry which is preliminary data.</text>
</comment>
<dbReference type="GO" id="GO:0005886">
    <property type="term" value="C:plasma membrane"/>
    <property type="evidence" value="ECO:0007669"/>
    <property type="project" value="UniProtKB-SubCell"/>
</dbReference>
<dbReference type="AlphaFoldDB" id="A0AAW0WLW4"/>
<feature type="non-terminal residue" evidence="9">
    <location>
        <position position="1"/>
    </location>
</feature>
<comment type="subcellular location">
    <subcellularLocation>
        <location evidence="1">Cell membrane</location>
        <topology evidence="1">Multi-pass membrane protein</topology>
    </subcellularLocation>
    <subcellularLocation>
        <location evidence="7">Membrane</location>
        <topology evidence="7">Multi-pass membrane protein</topology>
    </subcellularLocation>
</comment>
<keyword evidence="10" id="KW-1185">Reference proteome</keyword>
<dbReference type="PANTHER" id="PTHR16024">
    <property type="entry name" value="XK-RELATED PROTEIN"/>
    <property type="match status" value="1"/>
</dbReference>
<dbReference type="InterPro" id="IPR050895">
    <property type="entry name" value="XK-related_scramblase"/>
</dbReference>
<keyword evidence="6 7" id="KW-0472">Membrane</keyword>
<evidence type="ECO:0000256" key="8">
    <source>
        <dbReference type="SAM" id="MobiDB-lite"/>
    </source>
</evidence>
<keyword evidence="5 7" id="KW-1133">Transmembrane helix</keyword>
<feature type="region of interest" description="Disordered" evidence="8">
    <location>
        <begin position="202"/>
        <end position="229"/>
    </location>
</feature>
<dbReference type="Proteomes" id="UP001445076">
    <property type="component" value="Unassembled WGS sequence"/>
</dbReference>
<dbReference type="GO" id="GO:0043652">
    <property type="term" value="P:engulfment of apoptotic cell"/>
    <property type="evidence" value="ECO:0007669"/>
    <property type="project" value="TreeGrafter"/>
</dbReference>
<evidence type="ECO:0000256" key="3">
    <source>
        <dbReference type="ARBA" id="ARBA00022475"/>
    </source>
</evidence>
<feature type="compositionally biased region" description="Basic and acidic residues" evidence="8">
    <location>
        <begin position="205"/>
        <end position="215"/>
    </location>
</feature>
<organism evidence="9 10">
    <name type="scientific">Cherax quadricarinatus</name>
    <name type="common">Australian red claw crayfish</name>
    <dbReference type="NCBI Taxonomy" id="27406"/>
    <lineage>
        <taxon>Eukaryota</taxon>
        <taxon>Metazoa</taxon>
        <taxon>Ecdysozoa</taxon>
        <taxon>Arthropoda</taxon>
        <taxon>Crustacea</taxon>
        <taxon>Multicrustacea</taxon>
        <taxon>Malacostraca</taxon>
        <taxon>Eumalacostraca</taxon>
        <taxon>Eucarida</taxon>
        <taxon>Decapoda</taxon>
        <taxon>Pleocyemata</taxon>
        <taxon>Astacidea</taxon>
        <taxon>Parastacoidea</taxon>
        <taxon>Parastacidae</taxon>
        <taxon>Cherax</taxon>
    </lineage>
</organism>
<evidence type="ECO:0000256" key="5">
    <source>
        <dbReference type="ARBA" id="ARBA00022989"/>
    </source>
</evidence>
<keyword evidence="4 7" id="KW-0812">Transmembrane</keyword>